<dbReference type="PANTHER" id="PTHR11058:SF9">
    <property type="entry name" value="NADH-UBIQUINONE OXIDOREDUCTASE CHAIN 3"/>
    <property type="match status" value="1"/>
</dbReference>
<organism evidence="10">
    <name type="scientific">Eophreatoicus karrkkanj</name>
    <dbReference type="NCBI Taxonomy" id="496899"/>
    <lineage>
        <taxon>Eukaryota</taxon>
        <taxon>Metazoa</taxon>
        <taxon>Ecdysozoa</taxon>
        <taxon>Arthropoda</taxon>
        <taxon>Crustacea</taxon>
        <taxon>Multicrustacea</taxon>
        <taxon>Malacostraca</taxon>
        <taxon>Eumalacostraca</taxon>
        <taxon>Peracarida</taxon>
        <taxon>Isopoda</taxon>
        <taxon>Phreatoicidea</taxon>
        <taxon>Amphisopidae</taxon>
        <taxon>Eophreatoicus</taxon>
    </lineage>
</organism>
<evidence type="ECO:0000256" key="9">
    <source>
        <dbReference type="RuleBase" id="RU003640"/>
    </source>
</evidence>
<dbReference type="Pfam" id="PF00507">
    <property type="entry name" value="Oxidored_q4"/>
    <property type="match status" value="1"/>
</dbReference>
<dbReference type="InterPro" id="IPR000440">
    <property type="entry name" value="NADH_UbQ/plastoQ_OxRdtase_su3"/>
</dbReference>
<keyword evidence="5 9" id="KW-0812">Transmembrane</keyword>
<evidence type="ECO:0000256" key="8">
    <source>
        <dbReference type="ARBA" id="ARBA00049551"/>
    </source>
</evidence>
<keyword evidence="9" id="KW-0830">Ubiquinone</keyword>
<sequence length="114" mass="13245">MYFLGLFMMLISIILLMLAISLGGKLDYDREKLSPFECGFDPLESARVPFSLRFYFIVVVFLIFDVEITLLLPIIISDLSVEFISWLWLNMGFIFVLLAGLYYEWGAGLLEWKI</sequence>
<geneLocation type="mitochondrion" evidence="10"/>
<dbReference type="AlphaFoldDB" id="D3U708"/>
<dbReference type="GO" id="GO:0031966">
    <property type="term" value="C:mitochondrial membrane"/>
    <property type="evidence" value="ECO:0007669"/>
    <property type="project" value="UniProtKB-SubCell"/>
</dbReference>
<evidence type="ECO:0000256" key="2">
    <source>
        <dbReference type="ARBA" id="ARBA00008472"/>
    </source>
</evidence>
<reference evidence="10" key="1">
    <citation type="journal article" date="2010" name="Comp. Biochem. Physiol. Part D Genomics Proteomics">
        <title>The Australian fresh water isopod (Phreatoicidea: Isopoda) allows insights into the early mitogenomic evolution of isopods.</title>
        <authorList>
            <person name="Kilpert F."/>
            <person name="Podsiadlowski L."/>
        </authorList>
    </citation>
    <scope>NUCLEOTIDE SEQUENCE</scope>
    <source>
        <strain evidence="10">14</strain>
    </source>
</reference>
<proteinExistence type="inferred from homology"/>
<keyword evidence="9 10" id="KW-0496">Mitochondrion</keyword>
<dbReference type="GO" id="GO:0008137">
    <property type="term" value="F:NADH dehydrogenase (ubiquinone) activity"/>
    <property type="evidence" value="ECO:0007669"/>
    <property type="project" value="UniProtKB-UniRule"/>
</dbReference>
<keyword evidence="9" id="KW-1278">Translocase</keyword>
<keyword evidence="6 9" id="KW-1133">Transmembrane helix</keyword>
<comment type="function">
    <text evidence="9">Core subunit of the mitochondrial membrane respiratory chain NADH dehydrogenase (Complex I) which catalyzes electron transfer from NADH through the respiratory chain, using ubiquinone as an electron acceptor. Essential for the catalytic activity of complex I.</text>
</comment>
<protein>
    <recommendedName>
        <fullName evidence="3 9">NADH-ubiquinone oxidoreductase chain 3</fullName>
        <ecNumber evidence="9">7.1.1.2</ecNumber>
    </recommendedName>
</protein>
<dbReference type="PANTHER" id="PTHR11058">
    <property type="entry name" value="NADH-UBIQUINONE OXIDOREDUCTASE CHAIN 3"/>
    <property type="match status" value="1"/>
</dbReference>
<dbReference type="Gene3D" id="1.20.58.1610">
    <property type="entry name" value="NADH:ubiquinone/plastoquinone oxidoreductase, chain 3"/>
    <property type="match status" value="1"/>
</dbReference>
<evidence type="ECO:0000313" key="10">
    <source>
        <dbReference type="EMBL" id="ACN72766.1"/>
    </source>
</evidence>
<feature type="transmembrane region" description="Helical" evidence="9">
    <location>
        <begin position="54"/>
        <end position="77"/>
    </location>
</feature>
<feature type="transmembrane region" description="Helical" evidence="9">
    <location>
        <begin position="6"/>
        <end position="24"/>
    </location>
</feature>
<evidence type="ECO:0000256" key="4">
    <source>
        <dbReference type="ARBA" id="ARBA00022448"/>
    </source>
</evidence>
<keyword evidence="7 9" id="KW-0472">Membrane</keyword>
<keyword evidence="9" id="KW-0520">NAD</keyword>
<comment type="subcellular location">
    <subcellularLocation>
        <location evidence="1">Membrane</location>
    </subcellularLocation>
    <subcellularLocation>
        <location evidence="9">Mitochondrion membrane</location>
        <topology evidence="9">Multi-pass membrane protein</topology>
    </subcellularLocation>
</comment>
<evidence type="ECO:0000256" key="7">
    <source>
        <dbReference type="ARBA" id="ARBA00023136"/>
    </source>
</evidence>
<dbReference type="EMBL" id="FJ790313">
    <property type="protein sequence ID" value="ACN72766.1"/>
    <property type="molecule type" value="Genomic_DNA"/>
</dbReference>
<feature type="transmembrane region" description="Helical" evidence="9">
    <location>
        <begin position="83"/>
        <end position="103"/>
    </location>
</feature>
<name>D3U708_9CRUS</name>
<evidence type="ECO:0000256" key="6">
    <source>
        <dbReference type="ARBA" id="ARBA00022989"/>
    </source>
</evidence>
<gene>
    <name evidence="10" type="primary">nad3</name>
</gene>
<dbReference type="InterPro" id="IPR038430">
    <property type="entry name" value="NDAH_ubi_oxred_su3_sf"/>
</dbReference>
<dbReference type="GO" id="GO:0030964">
    <property type="term" value="C:NADH dehydrogenase complex"/>
    <property type="evidence" value="ECO:0007669"/>
    <property type="project" value="TreeGrafter"/>
</dbReference>
<dbReference type="EC" id="7.1.1.2" evidence="9"/>
<evidence type="ECO:0000256" key="5">
    <source>
        <dbReference type="ARBA" id="ARBA00022692"/>
    </source>
</evidence>
<keyword evidence="9" id="KW-0249">Electron transport</keyword>
<evidence type="ECO:0000256" key="1">
    <source>
        <dbReference type="ARBA" id="ARBA00004370"/>
    </source>
</evidence>
<evidence type="ECO:0000256" key="3">
    <source>
        <dbReference type="ARBA" id="ARBA00021007"/>
    </source>
</evidence>
<keyword evidence="9" id="KW-0679">Respiratory chain</keyword>
<comment type="catalytic activity">
    <reaction evidence="8 9">
        <text>a ubiquinone + NADH + 5 H(+)(in) = a ubiquinol + NAD(+) + 4 H(+)(out)</text>
        <dbReference type="Rhea" id="RHEA:29091"/>
        <dbReference type="Rhea" id="RHEA-COMP:9565"/>
        <dbReference type="Rhea" id="RHEA-COMP:9566"/>
        <dbReference type="ChEBI" id="CHEBI:15378"/>
        <dbReference type="ChEBI" id="CHEBI:16389"/>
        <dbReference type="ChEBI" id="CHEBI:17976"/>
        <dbReference type="ChEBI" id="CHEBI:57540"/>
        <dbReference type="ChEBI" id="CHEBI:57945"/>
        <dbReference type="EC" id="7.1.1.2"/>
    </reaction>
</comment>
<comment type="similarity">
    <text evidence="2 9">Belongs to the complex I subunit 3 family.</text>
</comment>
<accession>D3U708</accession>
<keyword evidence="4 9" id="KW-0813">Transport</keyword>